<sequence>MVSTRSFLCLLFRLFYDNKRIVGFCIQMTMILFFTFIGVVSANKECITVEEWSDIKVSCQTSNLYKIFPILPKNVTTLDLSFSDIPVLGRLPKLPHLRTFEARRCGIKKIRKDAFQDTPAIETIELDRNQIKKIPDFLPATLSRLRKLSLSYNRIRRLDNSLSMLENLEILDLQGNKELKRTDENVFAKLKLKILAIDATGLSTLKGIEPLRDHLDVLSASNIHPFFSISQSFLEGFYLNDLTLDNDSINDLRFLRRVKSAYIYLNHNPIGSLRIISNFSSLSVTRGFFLKNCSLRSVNNEDLSRLTSVQELNLSENLIEYVQLEAFVNLKNLRTLDLSGNLLTNVPVAVKLLLPTASILISNNPLLCDCQSNWLMETNLRNKLKAQLDCAAVNGTRNELLYNSFQCSQPSFAVPAFYNSSDSCATCIVAAAPRAAIYFLCDGIVYGSTSKSIERRQPYLTQASFCGNCFEIECVASNFQGTIRQKLSTNLESHKSHMSDFKLTIVIIVSFIMLLLIISIVTYSYLKRKYTVNKGVLWLRVKTWNVNTNEPLIDNDDEYV</sequence>
<evidence type="ECO:0000256" key="2">
    <source>
        <dbReference type="ARBA" id="ARBA00022614"/>
    </source>
</evidence>
<reference evidence="10 11" key="1">
    <citation type="submission" date="2020-08" db="EMBL/GenBank/DDBJ databases">
        <authorList>
            <person name="Hejnol A."/>
        </authorList>
    </citation>
    <scope>NUCLEOTIDE SEQUENCE [LARGE SCALE GENOMIC DNA]</scope>
</reference>
<evidence type="ECO:0000256" key="3">
    <source>
        <dbReference type="ARBA" id="ARBA00022692"/>
    </source>
</evidence>
<proteinExistence type="predicted"/>
<dbReference type="EMBL" id="CAJFCJ010000002">
    <property type="protein sequence ID" value="CAD5111740.1"/>
    <property type="molecule type" value="Genomic_DNA"/>
</dbReference>
<keyword evidence="2" id="KW-0433">Leucine-rich repeat</keyword>
<dbReference type="SUPFAM" id="SSF52058">
    <property type="entry name" value="L domain-like"/>
    <property type="match status" value="1"/>
</dbReference>
<comment type="subcellular location">
    <subcellularLocation>
        <location evidence="1">Membrane</location>
        <topology evidence="1">Single-pass membrane protein</topology>
    </subcellularLocation>
</comment>
<keyword evidence="5" id="KW-0677">Repeat</keyword>
<dbReference type="GO" id="GO:0005886">
    <property type="term" value="C:plasma membrane"/>
    <property type="evidence" value="ECO:0007669"/>
    <property type="project" value="TreeGrafter"/>
</dbReference>
<keyword evidence="8" id="KW-0325">Glycoprotein</keyword>
<evidence type="ECO:0000256" key="4">
    <source>
        <dbReference type="ARBA" id="ARBA00022729"/>
    </source>
</evidence>
<dbReference type="AlphaFoldDB" id="A0A7I8V8W4"/>
<dbReference type="SMART" id="SM00369">
    <property type="entry name" value="LRR_TYP"/>
    <property type="match status" value="5"/>
</dbReference>
<evidence type="ECO:0000256" key="9">
    <source>
        <dbReference type="SAM" id="Phobius"/>
    </source>
</evidence>
<evidence type="ECO:0000256" key="1">
    <source>
        <dbReference type="ARBA" id="ARBA00004167"/>
    </source>
</evidence>
<dbReference type="Gene3D" id="3.80.10.10">
    <property type="entry name" value="Ribonuclease Inhibitor"/>
    <property type="match status" value="2"/>
</dbReference>
<dbReference type="Pfam" id="PF13855">
    <property type="entry name" value="LRR_8"/>
    <property type="match status" value="2"/>
</dbReference>
<feature type="transmembrane region" description="Helical" evidence="9">
    <location>
        <begin position="21"/>
        <end position="40"/>
    </location>
</feature>
<evidence type="ECO:0000313" key="11">
    <source>
        <dbReference type="Proteomes" id="UP000549394"/>
    </source>
</evidence>
<evidence type="ECO:0000313" key="10">
    <source>
        <dbReference type="EMBL" id="CAD5111740.1"/>
    </source>
</evidence>
<evidence type="ECO:0000256" key="8">
    <source>
        <dbReference type="ARBA" id="ARBA00023180"/>
    </source>
</evidence>
<protein>
    <submittedName>
        <fullName evidence="10">Uncharacterized protein</fullName>
    </submittedName>
</protein>
<accession>A0A7I8V8W4</accession>
<dbReference type="InterPro" id="IPR003591">
    <property type="entry name" value="Leu-rich_rpt_typical-subtyp"/>
</dbReference>
<comment type="caution">
    <text evidence="10">The sequence shown here is derived from an EMBL/GenBank/DDBJ whole genome shotgun (WGS) entry which is preliminary data.</text>
</comment>
<dbReference type="PANTHER" id="PTHR24365">
    <property type="entry name" value="TOLL-LIKE RECEPTOR"/>
    <property type="match status" value="1"/>
</dbReference>
<dbReference type="Proteomes" id="UP000549394">
    <property type="component" value="Unassembled WGS sequence"/>
</dbReference>
<feature type="transmembrane region" description="Helical" evidence="9">
    <location>
        <begin position="503"/>
        <end position="526"/>
    </location>
</feature>
<dbReference type="PROSITE" id="PS51450">
    <property type="entry name" value="LRR"/>
    <property type="match status" value="2"/>
</dbReference>
<dbReference type="GO" id="GO:0007165">
    <property type="term" value="P:signal transduction"/>
    <property type="evidence" value="ECO:0007669"/>
    <property type="project" value="TreeGrafter"/>
</dbReference>
<organism evidence="10 11">
    <name type="scientific">Dimorphilus gyrociliatus</name>
    <dbReference type="NCBI Taxonomy" id="2664684"/>
    <lineage>
        <taxon>Eukaryota</taxon>
        <taxon>Metazoa</taxon>
        <taxon>Spiralia</taxon>
        <taxon>Lophotrochozoa</taxon>
        <taxon>Annelida</taxon>
        <taxon>Polychaeta</taxon>
        <taxon>Polychaeta incertae sedis</taxon>
        <taxon>Dinophilidae</taxon>
        <taxon>Dimorphilus</taxon>
    </lineage>
</organism>
<dbReference type="GO" id="GO:0038023">
    <property type="term" value="F:signaling receptor activity"/>
    <property type="evidence" value="ECO:0007669"/>
    <property type="project" value="TreeGrafter"/>
</dbReference>
<evidence type="ECO:0000256" key="6">
    <source>
        <dbReference type="ARBA" id="ARBA00022989"/>
    </source>
</evidence>
<dbReference type="InterPro" id="IPR032675">
    <property type="entry name" value="LRR_dom_sf"/>
</dbReference>
<gene>
    <name evidence="10" type="ORF">DGYR_LOCUS984</name>
</gene>
<keyword evidence="11" id="KW-1185">Reference proteome</keyword>
<evidence type="ECO:0000256" key="5">
    <source>
        <dbReference type="ARBA" id="ARBA00022737"/>
    </source>
</evidence>
<evidence type="ECO:0000256" key="7">
    <source>
        <dbReference type="ARBA" id="ARBA00023136"/>
    </source>
</evidence>
<keyword evidence="3 9" id="KW-0812">Transmembrane</keyword>
<dbReference type="InterPro" id="IPR001611">
    <property type="entry name" value="Leu-rich_rpt"/>
</dbReference>
<dbReference type="PANTHER" id="PTHR24365:SF530">
    <property type="entry name" value="MSTPROX-RELATED"/>
    <property type="match status" value="1"/>
</dbReference>
<keyword evidence="6 9" id="KW-1133">Transmembrane helix</keyword>
<keyword evidence="7 9" id="KW-0472">Membrane</keyword>
<name>A0A7I8V8W4_9ANNE</name>
<keyword evidence="4" id="KW-0732">Signal</keyword>
<dbReference type="OrthoDB" id="6130270at2759"/>